<protein>
    <submittedName>
        <fullName evidence="7">Site-specific integrase</fullName>
    </submittedName>
</protein>
<gene>
    <name evidence="7" type="ORF">RXV94_09205</name>
</gene>
<dbReference type="Gene3D" id="1.10.443.10">
    <property type="entry name" value="Intergrase catalytic core"/>
    <property type="match status" value="1"/>
</dbReference>
<dbReference type="InterPro" id="IPR050090">
    <property type="entry name" value="Tyrosine_recombinase_XerCD"/>
</dbReference>
<evidence type="ECO:0000313" key="7">
    <source>
        <dbReference type="EMBL" id="MDU8886336.1"/>
    </source>
</evidence>
<keyword evidence="3 5" id="KW-0238">DNA-binding</keyword>
<comment type="caution">
    <text evidence="7">The sequence shown here is derived from an EMBL/GenBank/DDBJ whole genome shotgun (WGS) entry which is preliminary data.</text>
</comment>
<name>A0ABU3U7H0_9FLAO</name>
<dbReference type="SUPFAM" id="SSF56349">
    <property type="entry name" value="DNA breaking-rejoining enzymes"/>
    <property type="match status" value="1"/>
</dbReference>
<dbReference type="Pfam" id="PF13102">
    <property type="entry name" value="Phage_int_SAM_5"/>
    <property type="match status" value="1"/>
</dbReference>
<evidence type="ECO:0000256" key="2">
    <source>
        <dbReference type="ARBA" id="ARBA00022908"/>
    </source>
</evidence>
<dbReference type="Proteomes" id="UP001268651">
    <property type="component" value="Unassembled WGS sequence"/>
</dbReference>
<dbReference type="PROSITE" id="PS51900">
    <property type="entry name" value="CB"/>
    <property type="match status" value="1"/>
</dbReference>
<dbReference type="PANTHER" id="PTHR30349:SF64">
    <property type="entry name" value="PROPHAGE INTEGRASE INTD-RELATED"/>
    <property type="match status" value="1"/>
</dbReference>
<dbReference type="Pfam" id="PF00589">
    <property type="entry name" value="Phage_integrase"/>
    <property type="match status" value="1"/>
</dbReference>
<proteinExistence type="inferred from homology"/>
<reference evidence="7 8" key="1">
    <citation type="submission" date="2023-10" db="EMBL/GenBank/DDBJ databases">
        <title>Marimonas sp. nov. isolated from tidal mud flat.</title>
        <authorList>
            <person name="Jaincy N.J."/>
            <person name="Srinivasan S."/>
            <person name="Lee S.-S."/>
        </authorList>
    </citation>
    <scope>NUCLEOTIDE SEQUENCE [LARGE SCALE GENOMIC DNA]</scope>
    <source>
        <strain evidence="7 8">MJ-SS3</strain>
    </source>
</reference>
<evidence type="ECO:0000256" key="3">
    <source>
        <dbReference type="ARBA" id="ARBA00023125"/>
    </source>
</evidence>
<comment type="similarity">
    <text evidence="1">Belongs to the 'phage' integrase family.</text>
</comment>
<evidence type="ECO:0000256" key="1">
    <source>
        <dbReference type="ARBA" id="ARBA00008857"/>
    </source>
</evidence>
<feature type="domain" description="Core-binding (CB)" evidence="6">
    <location>
        <begin position="102"/>
        <end position="200"/>
    </location>
</feature>
<sequence>MATIKYILQSKNNPAPIYLRMSLGRSKVLKRKSGYVIDPKSWSTSTGYPKPNNENNKSLKAKLISLEGSIIEAFNNDNAKGKLIDGNWLLMTINKLQNRINEGNKEYLVEYCNYFIENLPYSVNNKGKRGASKATLTKYNTILNKLKGFEAFKKKKYLINQVDLNFRSEFIQYLSEKEKINDNTIGRYISFVKTIVYDARKNGYSLNPQILDFKGFTVKPPIVTLSFDEINIIKNHEFETEKLNAARDWLVIGCYTGQRVSDLLRMKMNMIENIGGYEFIVLEQVKTGNLVQIPIHPEVKKILKSRNNHFPPTFGNTHQSKSAIFNKLIKELCRILEMNKIVEGNLNNPSTGRNEFGHYEKWKLVSSHICRRSFATNFYALEKYPTPLLMNITGHTTESMFLDYIGKKPIDYSIQLAKLWND</sequence>
<dbReference type="RefSeq" id="WP_316662337.1">
    <property type="nucleotide sequence ID" value="NZ_JAWHTF010000004.1"/>
</dbReference>
<accession>A0ABU3U7H0</accession>
<keyword evidence="4" id="KW-0233">DNA recombination</keyword>
<dbReference type="PANTHER" id="PTHR30349">
    <property type="entry name" value="PHAGE INTEGRASE-RELATED"/>
    <property type="match status" value="1"/>
</dbReference>
<keyword evidence="2" id="KW-0229">DNA integration</keyword>
<keyword evidence="8" id="KW-1185">Reference proteome</keyword>
<dbReference type="InterPro" id="IPR010998">
    <property type="entry name" value="Integrase_recombinase_N"/>
</dbReference>
<evidence type="ECO:0000256" key="5">
    <source>
        <dbReference type="PROSITE-ProRule" id="PRU01248"/>
    </source>
</evidence>
<dbReference type="InterPro" id="IPR044068">
    <property type="entry name" value="CB"/>
</dbReference>
<evidence type="ECO:0000256" key="4">
    <source>
        <dbReference type="ARBA" id="ARBA00023172"/>
    </source>
</evidence>
<dbReference type="InterPro" id="IPR013762">
    <property type="entry name" value="Integrase-like_cat_sf"/>
</dbReference>
<dbReference type="InterPro" id="IPR011010">
    <property type="entry name" value="DNA_brk_join_enz"/>
</dbReference>
<organism evidence="7 8">
    <name type="scientific">Gilvirhabdus luticola</name>
    <dbReference type="NCBI Taxonomy" id="3079858"/>
    <lineage>
        <taxon>Bacteria</taxon>
        <taxon>Pseudomonadati</taxon>
        <taxon>Bacteroidota</taxon>
        <taxon>Flavobacteriia</taxon>
        <taxon>Flavobacteriales</taxon>
        <taxon>Flavobacteriaceae</taxon>
        <taxon>Gilvirhabdus</taxon>
    </lineage>
</organism>
<evidence type="ECO:0000313" key="8">
    <source>
        <dbReference type="Proteomes" id="UP001268651"/>
    </source>
</evidence>
<dbReference type="Gene3D" id="1.10.150.130">
    <property type="match status" value="1"/>
</dbReference>
<dbReference type="InterPro" id="IPR025269">
    <property type="entry name" value="SAM-like_dom"/>
</dbReference>
<evidence type="ECO:0000259" key="6">
    <source>
        <dbReference type="PROSITE" id="PS51900"/>
    </source>
</evidence>
<dbReference type="InterPro" id="IPR002104">
    <property type="entry name" value="Integrase_catalytic"/>
</dbReference>
<dbReference type="EMBL" id="JAWHTF010000004">
    <property type="protein sequence ID" value="MDU8886336.1"/>
    <property type="molecule type" value="Genomic_DNA"/>
</dbReference>